<dbReference type="Gene3D" id="3.30.1300.30">
    <property type="entry name" value="GSPII I/J protein-like"/>
    <property type="match status" value="1"/>
</dbReference>
<evidence type="ECO:0000256" key="6">
    <source>
        <dbReference type="ARBA" id="ARBA00022692"/>
    </source>
</evidence>
<evidence type="ECO:0000256" key="5">
    <source>
        <dbReference type="ARBA" id="ARBA00022519"/>
    </source>
</evidence>
<evidence type="ECO:0000259" key="11">
    <source>
        <dbReference type="Pfam" id="PF21687"/>
    </source>
</evidence>
<protein>
    <submittedName>
        <fullName evidence="12">General secretion pathway protein K</fullName>
    </submittedName>
</protein>
<dbReference type="InterPro" id="IPR049179">
    <property type="entry name" value="T2SSK_SAM-like_2nd"/>
</dbReference>
<evidence type="ECO:0000256" key="3">
    <source>
        <dbReference type="ARBA" id="ARBA00022448"/>
    </source>
</evidence>
<gene>
    <name evidence="12" type="ORF">MNBD_DELTA04-1640</name>
</gene>
<accession>A0A3B0VBE2</accession>
<keyword evidence="3" id="KW-0813">Transport</keyword>
<evidence type="ECO:0000256" key="8">
    <source>
        <dbReference type="ARBA" id="ARBA00022989"/>
    </source>
</evidence>
<proteinExistence type="inferred from homology"/>
<evidence type="ECO:0000256" key="7">
    <source>
        <dbReference type="ARBA" id="ARBA00022927"/>
    </source>
</evidence>
<organism evidence="12">
    <name type="scientific">hydrothermal vent metagenome</name>
    <dbReference type="NCBI Taxonomy" id="652676"/>
    <lineage>
        <taxon>unclassified sequences</taxon>
        <taxon>metagenomes</taxon>
        <taxon>ecological metagenomes</taxon>
    </lineage>
</organism>
<evidence type="ECO:0000256" key="1">
    <source>
        <dbReference type="ARBA" id="ARBA00004533"/>
    </source>
</evidence>
<dbReference type="InterPro" id="IPR049031">
    <property type="entry name" value="T2SSK_SAM-like_1st"/>
</dbReference>
<keyword evidence="6" id="KW-0812">Transmembrane</keyword>
<reference evidence="12" key="1">
    <citation type="submission" date="2018-06" db="EMBL/GenBank/DDBJ databases">
        <authorList>
            <person name="Zhirakovskaya E."/>
        </authorList>
    </citation>
    <scope>NUCLEOTIDE SEQUENCE</scope>
</reference>
<name>A0A3B0VBE2_9ZZZZ</name>
<dbReference type="PIRSF" id="PIRSF002786">
    <property type="entry name" value="XcpX"/>
    <property type="match status" value="1"/>
</dbReference>
<keyword evidence="4" id="KW-1003">Cell membrane</keyword>
<evidence type="ECO:0000256" key="2">
    <source>
        <dbReference type="ARBA" id="ARBA00007246"/>
    </source>
</evidence>
<dbReference type="InterPro" id="IPR038072">
    <property type="entry name" value="GspK_central_sf"/>
</dbReference>
<dbReference type="InterPro" id="IPR005628">
    <property type="entry name" value="GspK"/>
</dbReference>
<evidence type="ECO:0000256" key="4">
    <source>
        <dbReference type="ARBA" id="ARBA00022475"/>
    </source>
</evidence>
<dbReference type="Pfam" id="PF21687">
    <property type="entry name" value="T2SSK_1st"/>
    <property type="match status" value="1"/>
</dbReference>
<evidence type="ECO:0000259" key="10">
    <source>
        <dbReference type="Pfam" id="PF03934"/>
    </source>
</evidence>
<dbReference type="AlphaFoldDB" id="A0A3B0VBE2"/>
<dbReference type="EMBL" id="UOEY01000098">
    <property type="protein sequence ID" value="VAW40201.1"/>
    <property type="molecule type" value="Genomic_DNA"/>
</dbReference>
<sequence>MILRDRSGMALLLTLLAVSFLVAVTVQLASTVNWQMEAAHNLRDSVRLKAMVRSGLNLARAALAADQRQNKFDSLDDEWNRLDPATLSSLFGRGKLSVRVVDQSGLLQVNALVSQEKDGIKRRQQEKHQFDLWIRLLTSGRFAIESEDEAVVLVDSIKDWIDKDDEVRDHGAESAYYQGLDPPYSARNGPVEYPEELLLVRGMTRKLFYGDKEHAGLAEYLTIAGRDGKININTAPLGILQALAPGITKEAAGELVDFRRQKRNLDLLARPDWYRQVRDFPDDIVLNRNIVTVVSHCFLVAVTATSDDGMVRTGSGVIRRDDRRRQTLLYWKVE</sequence>
<dbReference type="Gene3D" id="1.10.40.60">
    <property type="entry name" value="EpsJ-like"/>
    <property type="match status" value="2"/>
</dbReference>
<evidence type="ECO:0000313" key="12">
    <source>
        <dbReference type="EMBL" id="VAW40201.1"/>
    </source>
</evidence>
<dbReference type="Pfam" id="PF03934">
    <property type="entry name" value="T2SSK"/>
    <property type="match status" value="1"/>
</dbReference>
<comment type="subcellular location">
    <subcellularLocation>
        <location evidence="1">Cell inner membrane</location>
    </subcellularLocation>
</comment>
<dbReference type="GO" id="GO:0009306">
    <property type="term" value="P:protein secretion"/>
    <property type="evidence" value="ECO:0007669"/>
    <property type="project" value="InterPro"/>
</dbReference>
<keyword evidence="9" id="KW-0472">Membrane</keyword>
<dbReference type="SUPFAM" id="SSF158544">
    <property type="entry name" value="GspK insert domain-like"/>
    <property type="match status" value="1"/>
</dbReference>
<feature type="domain" description="T2SS protein K first SAM-like" evidence="11">
    <location>
        <begin position="107"/>
        <end position="207"/>
    </location>
</feature>
<dbReference type="PANTHER" id="PTHR38831:SF2">
    <property type="entry name" value="TYPE II SECRETION SYSTEM PROTEIN K"/>
    <property type="match status" value="1"/>
</dbReference>
<keyword evidence="8" id="KW-1133">Transmembrane helix</keyword>
<dbReference type="GO" id="GO:0005886">
    <property type="term" value="C:plasma membrane"/>
    <property type="evidence" value="ECO:0007669"/>
    <property type="project" value="UniProtKB-SubCell"/>
</dbReference>
<keyword evidence="7" id="KW-0653">Protein transport</keyword>
<feature type="domain" description="T2SS protein K second SAM-like" evidence="10">
    <location>
        <begin position="230"/>
        <end position="262"/>
    </location>
</feature>
<dbReference type="PANTHER" id="PTHR38831">
    <property type="entry name" value="TYPE II SECRETION SYSTEM PROTEIN K"/>
    <property type="match status" value="1"/>
</dbReference>
<comment type="similarity">
    <text evidence="2">Belongs to the GSP K family.</text>
</comment>
<evidence type="ECO:0000256" key="9">
    <source>
        <dbReference type="ARBA" id="ARBA00023136"/>
    </source>
</evidence>
<dbReference type="NCBIfam" id="NF037980">
    <property type="entry name" value="T2SS_GspK"/>
    <property type="match status" value="1"/>
</dbReference>
<keyword evidence="5" id="KW-0997">Cell inner membrane</keyword>